<dbReference type="NCBIfam" id="NF043026">
    <property type="entry name" value="T4SS_AnkK"/>
    <property type="match status" value="1"/>
</dbReference>
<comment type="caution">
    <text evidence="1">The sequence shown here is derived from an EMBL/GenBank/DDBJ whole genome shotgun (WGS) entry which is preliminary data.</text>
</comment>
<gene>
    <name evidence="1" type="ORF">Lwor_1662</name>
</gene>
<proteinExistence type="predicted"/>
<organism evidence="1 2">
    <name type="scientific">Legionella worsleiensis</name>
    <dbReference type="NCBI Taxonomy" id="45076"/>
    <lineage>
        <taxon>Bacteria</taxon>
        <taxon>Pseudomonadati</taxon>
        <taxon>Pseudomonadota</taxon>
        <taxon>Gammaproteobacteria</taxon>
        <taxon>Legionellales</taxon>
        <taxon>Legionellaceae</taxon>
        <taxon>Legionella</taxon>
    </lineage>
</organism>
<sequence length="650" mass="74692">MPDPHLFYDINVPLEHSGPKKSGHETHNLNFRLPDGTVVPIIYKKNKNNNPDASVKEVAFSELARLFMLSHSTPVYGLVRNKQSNAVTGVASLHIHLSIAKQVNITQAKFQKIEYSSATKRYQLSPIAVQQSSEIPVQFFNQLPHGFFNTLMEQRKQGYLTVDMDSVANTFVNKFTLEEDDLHKGNMGFYTVMKDNKPHVVLFNIDHDLMLSDSIMSFIDSRVPNWSYGNKSFNITARDLINFPDLQDSANHYWPTYGRYMIHFNDDKAYIDTQERNAFINLKHDPQFNRYKWKRFLKCIMTPEQLMRDALSLHLNPTDSKDAAEINLITQATNERLIKLRAVLLSIPEFHAYLNSKDGKHDVNDIKMEFEHYMTETLHSHKDSIDKMQKAINNQYKACLTSINSQNATIFQQGDTPLHVLIRLGQYRFDESQKAFGEHLKMTNAAGQTPLEVAAEKAQTYTPYSEQTNPGNDPLCVMKHLLSQGAKMTPKVAEVLKSKRINLEQYRFHSRYYDRKINHYADLKKVIGEISQDSNLNLKIKKIIAVNTIKQHLENLTPNEIKRLKKDLNGTKNNPIAPELLFISQLRSNLWIVRAIRGLYGKSSTKIELNRLLNTVQGQPQLNAYHLFGATQSASDQQEEKNTPKRFSPK</sequence>
<evidence type="ECO:0000313" key="2">
    <source>
        <dbReference type="Proteomes" id="UP000054662"/>
    </source>
</evidence>
<name>A0A0W1AAD1_9GAMM</name>
<protein>
    <submittedName>
        <fullName evidence="1">Putative Cardiac ankyrin repeat-containing protein K</fullName>
    </submittedName>
</protein>
<dbReference type="AlphaFoldDB" id="A0A0W1AAD1"/>
<dbReference type="Proteomes" id="UP000054662">
    <property type="component" value="Unassembled WGS sequence"/>
</dbReference>
<dbReference type="RefSeq" id="WP_058493454.1">
    <property type="nucleotide sequence ID" value="NZ_CBCRUR010000012.1"/>
</dbReference>
<evidence type="ECO:0000313" key="1">
    <source>
        <dbReference type="EMBL" id="KTD78267.1"/>
    </source>
</evidence>
<accession>A0A0W1AAD1</accession>
<reference evidence="1 2" key="1">
    <citation type="submission" date="2015-11" db="EMBL/GenBank/DDBJ databases">
        <title>Genomic analysis of 38 Legionella species identifies large and diverse effector repertoires.</title>
        <authorList>
            <person name="Burstein D."/>
            <person name="Amaro F."/>
            <person name="Zusman T."/>
            <person name="Lifshitz Z."/>
            <person name="Cohen O."/>
            <person name="Gilbert J.A."/>
            <person name="Pupko T."/>
            <person name="Shuman H.A."/>
            <person name="Segal G."/>
        </authorList>
    </citation>
    <scope>NUCLEOTIDE SEQUENCE [LARGE SCALE GENOMIC DNA]</scope>
    <source>
        <strain evidence="1 2">ATCC 49508</strain>
    </source>
</reference>
<dbReference type="EMBL" id="LNZC01000020">
    <property type="protein sequence ID" value="KTD78267.1"/>
    <property type="molecule type" value="Genomic_DNA"/>
</dbReference>
<dbReference type="OrthoDB" id="5652348at2"/>
<dbReference type="PATRIC" id="fig|45076.6.peg.1800"/>
<dbReference type="InterPro" id="IPR049972">
    <property type="entry name" value="T4SS_AnkK"/>
</dbReference>
<keyword evidence="2" id="KW-1185">Reference proteome</keyword>
<dbReference type="STRING" id="45076.Lwor_1662"/>